<dbReference type="AlphaFoldDB" id="A0A0F4YKS8"/>
<dbReference type="OrthoDB" id="1923006at2759"/>
<evidence type="ECO:0000313" key="2">
    <source>
        <dbReference type="Proteomes" id="UP000053958"/>
    </source>
</evidence>
<gene>
    <name evidence="1" type="ORF">T310_7208</name>
</gene>
<dbReference type="EMBL" id="LASV01000413">
    <property type="protein sequence ID" value="KKA18834.1"/>
    <property type="molecule type" value="Genomic_DNA"/>
</dbReference>
<proteinExistence type="predicted"/>
<accession>A0A0F4YKS8</accession>
<dbReference type="GeneID" id="25319484"/>
<dbReference type="RefSeq" id="XP_013325446.1">
    <property type="nucleotide sequence ID" value="XM_013469992.1"/>
</dbReference>
<organism evidence="1 2">
    <name type="scientific">Rasamsonia emersonii (strain ATCC 16479 / CBS 393.64 / IMI 116815)</name>
    <dbReference type="NCBI Taxonomy" id="1408163"/>
    <lineage>
        <taxon>Eukaryota</taxon>
        <taxon>Fungi</taxon>
        <taxon>Dikarya</taxon>
        <taxon>Ascomycota</taxon>
        <taxon>Pezizomycotina</taxon>
        <taxon>Eurotiomycetes</taxon>
        <taxon>Eurotiomycetidae</taxon>
        <taxon>Eurotiales</taxon>
        <taxon>Trichocomaceae</taxon>
        <taxon>Rasamsonia</taxon>
    </lineage>
</organism>
<dbReference type="STRING" id="1408163.A0A0F4YKS8"/>
<reference evidence="1 2" key="1">
    <citation type="submission" date="2015-04" db="EMBL/GenBank/DDBJ databases">
        <authorList>
            <person name="Heijne W.H."/>
            <person name="Fedorova N.D."/>
            <person name="Nierman W.C."/>
            <person name="Vollebregt A.W."/>
            <person name="Zhao Z."/>
            <person name="Wu L."/>
            <person name="Kumar M."/>
            <person name="Stam H."/>
            <person name="van den Berg M.A."/>
            <person name="Pel H.J."/>
        </authorList>
    </citation>
    <scope>NUCLEOTIDE SEQUENCE [LARGE SCALE GENOMIC DNA]</scope>
    <source>
        <strain evidence="1 2">CBS 393.64</strain>
    </source>
</reference>
<keyword evidence="1" id="KW-0808">Transferase</keyword>
<dbReference type="GO" id="GO:0016740">
    <property type="term" value="F:transferase activity"/>
    <property type="evidence" value="ECO:0007669"/>
    <property type="project" value="UniProtKB-KW"/>
</dbReference>
<name>A0A0F4YKS8_RASE3</name>
<dbReference type="Proteomes" id="UP000053958">
    <property type="component" value="Unassembled WGS sequence"/>
</dbReference>
<keyword evidence="2" id="KW-1185">Reference proteome</keyword>
<evidence type="ECO:0000313" key="1">
    <source>
        <dbReference type="EMBL" id="KKA18834.1"/>
    </source>
</evidence>
<feature type="non-terminal residue" evidence="1">
    <location>
        <position position="1"/>
    </location>
</feature>
<comment type="caution">
    <text evidence="1">The sequence shown here is derived from an EMBL/GenBank/DDBJ whole genome shotgun (WGS) entry which is preliminary data.</text>
</comment>
<protein>
    <submittedName>
        <fullName evidence="1">Rab geranylgeranyl transferase escort protein</fullName>
    </submittedName>
</protein>
<sequence>LFHDDSSMNTLSTLPEFILMKPFWTSDSLMESDSFYFLFISCSFETRRVANLDVPKGVVYGSVSIPGEEGQALLEAAVSKLLQTFAGSGDEPAVLWTLRYTQLGLSCEKDSDASICSSARSDRIVYFPPPSLDLAFDDRMIDAVKAAWKTVMGDEARDEDFMTFEDRGFNWLTSINKVLKKNTACQTVPQLDAVPRRCIPIPRRRTHLRHATIIALHVYLSSGPELSGSGIQQLTLSGSADLRVSLGTYKYMYNIYRVIISLASADGMTARDTTVQQAIGYKVTPVSYINQININESATLYARVASIVGNLGREGDQSPINHPFRLDLPGNCDRRD</sequence>